<dbReference type="PANTHER" id="PTHR22807:SF30">
    <property type="entry name" value="28S RRNA (CYTOSINE(4447)-C(5))-METHYLTRANSFERASE-RELATED"/>
    <property type="match status" value="1"/>
</dbReference>
<feature type="binding site" evidence="5">
    <location>
        <position position="135"/>
    </location>
    <ligand>
        <name>S-adenosyl-L-methionine</name>
        <dbReference type="ChEBI" id="CHEBI:59789"/>
    </ligand>
</feature>
<name>A0A832M3L8_9CYAN</name>
<evidence type="ECO:0000259" key="6">
    <source>
        <dbReference type="PROSITE" id="PS51686"/>
    </source>
</evidence>
<evidence type="ECO:0000256" key="1">
    <source>
        <dbReference type="ARBA" id="ARBA00022603"/>
    </source>
</evidence>
<dbReference type="PROSITE" id="PS51686">
    <property type="entry name" value="SAM_MT_RSMB_NOP"/>
    <property type="match status" value="1"/>
</dbReference>
<comment type="similarity">
    <text evidence="5">Belongs to the class I-like SAM-binding methyltransferase superfamily. RsmB/NOP family.</text>
</comment>
<dbReference type="InterPro" id="IPR029063">
    <property type="entry name" value="SAM-dependent_MTases_sf"/>
</dbReference>
<dbReference type="GO" id="GO:0003723">
    <property type="term" value="F:RNA binding"/>
    <property type="evidence" value="ECO:0007669"/>
    <property type="project" value="UniProtKB-UniRule"/>
</dbReference>
<keyword evidence="3 5" id="KW-0949">S-adenosyl-L-methionine</keyword>
<dbReference type="Gene3D" id="3.40.50.150">
    <property type="entry name" value="Vaccinia Virus protein VP39"/>
    <property type="match status" value="1"/>
</dbReference>
<organism evidence="7">
    <name type="scientific">Oscillatoriales cyanobacterium SpSt-402</name>
    <dbReference type="NCBI Taxonomy" id="2282168"/>
    <lineage>
        <taxon>Bacteria</taxon>
        <taxon>Bacillati</taxon>
        <taxon>Cyanobacteriota</taxon>
        <taxon>Cyanophyceae</taxon>
        <taxon>Oscillatoriophycideae</taxon>
        <taxon>Oscillatoriales</taxon>
    </lineage>
</organism>
<dbReference type="AlphaFoldDB" id="A0A832M3L8"/>
<dbReference type="Pfam" id="PF01189">
    <property type="entry name" value="Methyltr_RsmB-F"/>
    <property type="match status" value="1"/>
</dbReference>
<dbReference type="PRINTS" id="PR02008">
    <property type="entry name" value="RCMTFAMILY"/>
</dbReference>
<protein>
    <submittedName>
        <fullName evidence="7">RsmB/NOP family class I SAM-dependent RNA methyltransferase</fullName>
    </submittedName>
</protein>
<dbReference type="InterPro" id="IPR001678">
    <property type="entry name" value="MeTrfase_RsmB-F_NOP2_dom"/>
</dbReference>
<accession>A0A832M3L8</accession>
<evidence type="ECO:0000256" key="2">
    <source>
        <dbReference type="ARBA" id="ARBA00022679"/>
    </source>
</evidence>
<proteinExistence type="inferred from homology"/>
<feature type="domain" description="SAM-dependent MTase RsmB/NOP-type" evidence="6">
    <location>
        <begin position="1"/>
        <end position="295"/>
    </location>
</feature>
<feature type="binding site" evidence="5">
    <location>
        <begin position="112"/>
        <end position="118"/>
    </location>
    <ligand>
        <name>S-adenosyl-L-methionine</name>
        <dbReference type="ChEBI" id="CHEBI:59789"/>
    </ligand>
</feature>
<dbReference type="EMBL" id="DSRD01000820">
    <property type="protein sequence ID" value="HGW95208.1"/>
    <property type="molecule type" value="Genomic_DNA"/>
</dbReference>
<evidence type="ECO:0000256" key="3">
    <source>
        <dbReference type="ARBA" id="ARBA00022691"/>
    </source>
</evidence>
<evidence type="ECO:0000313" key="7">
    <source>
        <dbReference type="EMBL" id="HGW95208.1"/>
    </source>
</evidence>
<comment type="caution">
    <text evidence="7">The sequence shown here is derived from an EMBL/GenBank/DDBJ whole genome shotgun (WGS) entry which is preliminary data.</text>
</comment>
<feature type="binding site" evidence="5">
    <location>
        <position position="180"/>
    </location>
    <ligand>
        <name>S-adenosyl-L-methionine</name>
        <dbReference type="ChEBI" id="CHEBI:59789"/>
    </ligand>
</feature>
<dbReference type="GO" id="GO:0008173">
    <property type="term" value="F:RNA methyltransferase activity"/>
    <property type="evidence" value="ECO:0007669"/>
    <property type="project" value="InterPro"/>
</dbReference>
<dbReference type="SUPFAM" id="SSF53335">
    <property type="entry name" value="S-adenosyl-L-methionine-dependent methyltransferases"/>
    <property type="match status" value="1"/>
</dbReference>
<feature type="active site" description="Nucleophile" evidence="5">
    <location>
        <position position="233"/>
    </location>
</feature>
<evidence type="ECO:0000256" key="5">
    <source>
        <dbReference type="PROSITE-ProRule" id="PRU01023"/>
    </source>
</evidence>
<evidence type="ECO:0000256" key="4">
    <source>
        <dbReference type="ARBA" id="ARBA00022884"/>
    </source>
</evidence>
<keyword evidence="1 5" id="KW-0489">Methyltransferase</keyword>
<gene>
    <name evidence="7" type="ORF">ENR47_13160</name>
</gene>
<dbReference type="InterPro" id="IPR049560">
    <property type="entry name" value="MeTrfase_RsmB-F_NOP2_cat"/>
</dbReference>
<dbReference type="PANTHER" id="PTHR22807">
    <property type="entry name" value="NOP2 YEAST -RELATED NOL1/NOP2/FMU SUN DOMAIN-CONTAINING"/>
    <property type="match status" value="1"/>
</dbReference>
<feature type="binding site" evidence="5">
    <location>
        <position position="162"/>
    </location>
    <ligand>
        <name>S-adenosyl-L-methionine</name>
        <dbReference type="ChEBI" id="CHEBI:59789"/>
    </ligand>
</feature>
<reference evidence="7" key="1">
    <citation type="journal article" date="2020" name="mSystems">
        <title>Genome- and Community-Level Interaction Insights into Carbon Utilization and Element Cycling Functions of Hydrothermarchaeota in Hydrothermal Sediment.</title>
        <authorList>
            <person name="Zhou Z."/>
            <person name="Liu Y."/>
            <person name="Xu W."/>
            <person name="Pan J."/>
            <person name="Luo Z.H."/>
            <person name="Li M."/>
        </authorList>
    </citation>
    <scope>NUCLEOTIDE SEQUENCE [LARGE SCALE GENOMIC DNA]</scope>
    <source>
        <strain evidence="7">SpSt-402</strain>
    </source>
</reference>
<dbReference type="InterPro" id="IPR023267">
    <property type="entry name" value="RCMT"/>
</dbReference>
<sequence length="327" mass="35822">MGEASRLLVKLSQRLFQEGAERAAFCDRLTHPQPLHPCILWCQPQPNPLPFEVETPLPWQPAWCDRLAFGQQPGKHPLHDQGAFYCLDFSSIFAASTLLTLSGTSSRIVDVCAAPGGKSIFAWKALQPDLLISNEVIGKRIGALLSNLKRCQIQTARVTNLDPQVLAEKIPQTAHVVLVDAPCTGQSLIAKGGKAPGCFHPVTINNNANRQKRILANSAQIVAGQGYLAYMTCTYSPEENEQVVEWFLTRFPQFQPVPVSYLQAYQSHLTNFPCYRLFPQSGLGAGAFTVLLQNTSTEAAQILSPEFLQQTKAIATAPAITPAHSNF</sequence>
<keyword evidence="2 5" id="KW-0808">Transferase</keyword>
<dbReference type="GO" id="GO:0001510">
    <property type="term" value="P:RNA methylation"/>
    <property type="evidence" value="ECO:0007669"/>
    <property type="project" value="InterPro"/>
</dbReference>
<keyword evidence="4 5" id="KW-0694">RNA-binding</keyword>